<evidence type="ECO:0000256" key="1">
    <source>
        <dbReference type="ARBA" id="ARBA00009884"/>
    </source>
</evidence>
<dbReference type="EMBL" id="AUPL01004268">
    <property type="protein sequence ID" value="ESL08037.1"/>
    <property type="molecule type" value="Genomic_DNA"/>
</dbReference>
<dbReference type="Pfam" id="PF00995">
    <property type="entry name" value="Sec1"/>
    <property type="match status" value="1"/>
</dbReference>
<protein>
    <submittedName>
        <fullName evidence="2">Vacuolar sorting protein</fullName>
    </submittedName>
</protein>
<accession>A0A061J405</accession>
<proteinExistence type="inferred from homology"/>
<dbReference type="GO" id="GO:0016192">
    <property type="term" value="P:vesicle-mediated transport"/>
    <property type="evidence" value="ECO:0007669"/>
    <property type="project" value="InterPro"/>
</dbReference>
<dbReference type="InterPro" id="IPR043155">
    <property type="entry name" value="VPS33_dom3b"/>
</dbReference>
<comment type="caution">
    <text evidence="2">The sequence shown here is derived from an EMBL/GenBank/DDBJ whole genome shotgun (WGS) entry which is preliminary data.</text>
</comment>
<sequence>MSSRGEFLRLGGIRETIKVELSSLLDSLDSGSGSTKVLYIAPHLLSTFEAIGLSKELFSSDHGVIGVFPYEAEIAFVSTQHAVFILNPDMENVRSLVVNILSNSKKHTKTLIHVFFVPRKPLMIEHALENEYQLMRAVPGLSLGEFDLDLVPLEDDFLSMQQPLALKHLIADGDIALLQWIARMILKLQTSRFGAISLIRGKGTRATKVIQILHRMQTEVGSEFLTDLTPEIGSLFILDRTLDLVTPLMTQLTYEGLIDEFYNIDAGYVNFPFNLGDGAKLELGQRVFLNHADKVYGEIRDKNFANVGLTLYNKSVLIKKSYERRKEVQQLKELKEFMKGLPEMQELHRLIGMHTAVATEIGKHTQSIEFRRRISMEQSIIQQVNEREVVDYIEELINKNISIVDVLRLISLYSLVNGGLKSKTYDFFKENIMLSYGIPQGLAAFFALERSGLITKHDSKQPNFSTTRKQLKLWYDELQEQQPNDISYVYSGYASLLVRLLEFMISHPENWNTPSDVTELVAGEKLEIRNEVELSGVTPTTMVFVIGGITYAEISALRYLQTKLADAGKARRILVASTHITNGKQMIGSLLPFFTEENKKKTMLLLLLQLYINFFSCFLRNNDDLKRNTGEQQTLCLL</sequence>
<dbReference type="Gene3D" id="3.40.50.2060">
    <property type="match status" value="1"/>
</dbReference>
<dbReference type="Gene3D" id="3.90.830.10">
    <property type="entry name" value="Syntaxin Binding Protein 1, Chain A, domain 2"/>
    <property type="match status" value="1"/>
</dbReference>
<dbReference type="Gene3D" id="3.40.50.1910">
    <property type="match status" value="2"/>
</dbReference>
<name>A0A061J405_TRYRA</name>
<keyword evidence="3" id="KW-1185">Reference proteome</keyword>
<dbReference type="InterPro" id="IPR027482">
    <property type="entry name" value="Sec1-like_dom2"/>
</dbReference>
<dbReference type="PIRSF" id="PIRSF005715">
    <property type="entry name" value="VPS45_Sec1"/>
    <property type="match status" value="1"/>
</dbReference>
<organism evidence="2 3">
    <name type="scientific">Trypanosoma rangeli SC58</name>
    <dbReference type="NCBI Taxonomy" id="429131"/>
    <lineage>
        <taxon>Eukaryota</taxon>
        <taxon>Discoba</taxon>
        <taxon>Euglenozoa</taxon>
        <taxon>Kinetoplastea</taxon>
        <taxon>Metakinetoplastina</taxon>
        <taxon>Trypanosomatida</taxon>
        <taxon>Trypanosomatidae</taxon>
        <taxon>Trypanosoma</taxon>
        <taxon>Herpetosoma</taxon>
    </lineage>
</organism>
<reference evidence="2 3" key="1">
    <citation type="submission" date="2013-07" db="EMBL/GenBank/DDBJ databases">
        <authorList>
            <person name="Stoco P.H."/>
            <person name="Wagner G."/>
            <person name="Gerber A."/>
            <person name="Zaha A."/>
            <person name="Thompson C."/>
            <person name="Bartholomeu D.C."/>
            <person name="Luckemeyer D.D."/>
            <person name="Bahia D."/>
            <person name="Loreto E."/>
            <person name="Prestes E.B."/>
            <person name="Lima F.M."/>
            <person name="Rodrigues-Luiz G."/>
            <person name="Vallejo G.A."/>
            <person name="Filho J.F."/>
            <person name="Monteiro K.M."/>
            <person name="Tyler K.M."/>
            <person name="de Almeida L.G."/>
            <person name="Ortiz M.F."/>
            <person name="Siervo M.A."/>
            <person name="de Moraes M.H."/>
            <person name="Cunha O.L."/>
            <person name="Mendonca-Neto R."/>
            <person name="Silva R."/>
            <person name="Teixeira S.M."/>
            <person name="Murta S.M."/>
            <person name="Sincero T.C."/>
            <person name="Mendes T.A."/>
            <person name="Urmenyi T.P."/>
            <person name="Silva V.G."/>
            <person name="da Rocha W.D."/>
            <person name="Andersson B."/>
            <person name="Romanha A.J."/>
            <person name="Steindel M."/>
            <person name="de Vasconcelos A.T."/>
            <person name="Grisard E.C."/>
        </authorList>
    </citation>
    <scope>NUCLEOTIDE SEQUENCE [LARGE SCALE GENOMIC DNA]</scope>
    <source>
        <strain evidence="2 3">SC58</strain>
    </source>
</reference>
<dbReference type="Gene3D" id="1.25.40.850">
    <property type="match status" value="1"/>
</dbReference>
<dbReference type="SUPFAM" id="SSF56815">
    <property type="entry name" value="Sec1/munc18-like (SM) proteins"/>
    <property type="match status" value="1"/>
</dbReference>
<comment type="similarity">
    <text evidence="1">Belongs to the STXBP/unc-18/SEC1 family.</text>
</comment>
<dbReference type="OrthoDB" id="10262287at2759"/>
<gene>
    <name evidence="2" type="ORF">TRSC58_04268</name>
</gene>
<evidence type="ECO:0000313" key="3">
    <source>
        <dbReference type="Proteomes" id="UP000031737"/>
    </source>
</evidence>
<dbReference type="AlphaFoldDB" id="A0A061J405"/>
<dbReference type="PANTHER" id="PTHR11679">
    <property type="entry name" value="VESICLE PROTEIN SORTING-ASSOCIATED"/>
    <property type="match status" value="1"/>
</dbReference>
<dbReference type="Proteomes" id="UP000031737">
    <property type="component" value="Unassembled WGS sequence"/>
</dbReference>
<dbReference type="InterPro" id="IPR036045">
    <property type="entry name" value="Sec1-like_sf"/>
</dbReference>
<dbReference type="InterPro" id="IPR001619">
    <property type="entry name" value="Sec1-like"/>
</dbReference>
<evidence type="ECO:0000313" key="2">
    <source>
        <dbReference type="EMBL" id="ESL08037.1"/>
    </source>
</evidence>
<dbReference type="VEuPathDB" id="TriTrypDB:TRSC58_04268"/>
<dbReference type="InterPro" id="IPR043154">
    <property type="entry name" value="Sec-1-like_dom1"/>
</dbReference>
<dbReference type="InterPro" id="IPR043127">
    <property type="entry name" value="Sec-1-like_dom3a"/>
</dbReference>